<evidence type="ECO:0000256" key="1">
    <source>
        <dbReference type="ARBA" id="ARBA00022448"/>
    </source>
</evidence>
<evidence type="ECO:0000256" key="4">
    <source>
        <dbReference type="ARBA" id="ARBA00023008"/>
    </source>
</evidence>
<keyword evidence="2 5" id="KW-0479">Metal-binding</keyword>
<dbReference type="GO" id="GO:0005507">
    <property type="term" value="F:copper ion binding"/>
    <property type="evidence" value="ECO:0007669"/>
    <property type="project" value="UniProtKB-UniRule"/>
</dbReference>
<evidence type="ECO:0000256" key="2">
    <source>
        <dbReference type="ARBA" id="ARBA00022723"/>
    </source>
</evidence>
<dbReference type="GO" id="GO:0042597">
    <property type="term" value="C:periplasmic space"/>
    <property type="evidence" value="ECO:0007669"/>
    <property type="project" value="UniProtKB-SubCell"/>
</dbReference>
<dbReference type="InterPro" id="IPR014068">
    <property type="entry name" value="Azurin"/>
</dbReference>
<name>A0A856QQV0_9GAMM</name>
<keyword evidence="8" id="KW-1185">Reference proteome</keyword>
<evidence type="ECO:0000313" key="8">
    <source>
        <dbReference type="Proteomes" id="UP000324285"/>
    </source>
</evidence>
<dbReference type="PANTHER" id="PTHR38439">
    <property type="entry name" value="AURACYANIN-B"/>
    <property type="match status" value="1"/>
</dbReference>
<keyword evidence="1 5" id="KW-0813">Transport</keyword>
<comment type="subcellular location">
    <subcellularLocation>
        <location evidence="5">Periplasm</location>
    </subcellularLocation>
</comment>
<dbReference type="KEGG" id="hbh:E4T21_12635"/>
<proteinExistence type="predicted"/>
<dbReference type="Gene3D" id="2.60.40.420">
    <property type="entry name" value="Cupredoxins - blue copper proteins"/>
    <property type="match status" value="1"/>
</dbReference>
<evidence type="ECO:0000313" key="7">
    <source>
        <dbReference type="EMBL" id="QEM82293.2"/>
    </source>
</evidence>
<comment type="function">
    <text evidence="5">Transfers electrons from cytochrome c551 to cytochrome oxidase.</text>
</comment>
<dbReference type="Proteomes" id="UP000324285">
    <property type="component" value="Chromosome"/>
</dbReference>
<reference evidence="7" key="1">
    <citation type="submission" date="2021-02" db="EMBL/GenBank/DDBJ databases">
        <title>Strain Y2R2, a novel species of the genus Halomonas.</title>
        <authorList>
            <person name="Huang H."/>
        </authorList>
    </citation>
    <scope>NUCLEOTIDE SEQUENCE</scope>
    <source>
        <strain evidence="7">Y2R2</strain>
    </source>
</reference>
<dbReference type="Pfam" id="PF00127">
    <property type="entry name" value="Copper-bind"/>
    <property type="match status" value="1"/>
</dbReference>
<dbReference type="CDD" id="cd13922">
    <property type="entry name" value="Azurin"/>
    <property type="match status" value="1"/>
</dbReference>
<sequence length="142" mass="14931">MGSSVAMAEEGEGVPEECALTISGDDQMQFDKKELSVPSSCETVSLTLEHSGSMDATAMGHNWVLAPTDAYEEIAQAGMQAGPDAGYLPEDDRIIAATDIIGGGESTTVEFSTADLAGQDLTFFCSFPGHYSMMNGTFTVTE</sequence>
<evidence type="ECO:0000259" key="6">
    <source>
        <dbReference type="Pfam" id="PF00127"/>
    </source>
</evidence>
<dbReference type="InterPro" id="IPR050845">
    <property type="entry name" value="Cu-binding_ET"/>
</dbReference>
<dbReference type="InterPro" id="IPR000923">
    <property type="entry name" value="BlueCu_1"/>
</dbReference>
<feature type="domain" description="Blue (type 1) copper" evidence="6">
    <location>
        <begin position="17"/>
        <end position="140"/>
    </location>
</feature>
<keyword evidence="5" id="KW-0574">Periplasm</keyword>
<dbReference type="GO" id="GO:0009055">
    <property type="term" value="F:electron transfer activity"/>
    <property type="evidence" value="ECO:0007669"/>
    <property type="project" value="InterPro"/>
</dbReference>
<dbReference type="InterPro" id="IPR008972">
    <property type="entry name" value="Cupredoxin"/>
</dbReference>
<dbReference type="NCBIfam" id="TIGR02695">
    <property type="entry name" value="azurin"/>
    <property type="match status" value="1"/>
</dbReference>
<dbReference type="SUPFAM" id="SSF49503">
    <property type="entry name" value="Cupredoxins"/>
    <property type="match status" value="1"/>
</dbReference>
<dbReference type="AlphaFoldDB" id="A0A856QQV0"/>
<evidence type="ECO:0000256" key="5">
    <source>
        <dbReference type="RuleBase" id="RU363017"/>
    </source>
</evidence>
<gene>
    <name evidence="7" type="primary">azu</name>
    <name evidence="7" type="ORF">E4T21_12635</name>
</gene>
<keyword evidence="3 5" id="KW-0249">Electron transport</keyword>
<keyword evidence="4 5" id="KW-0186">Copper</keyword>
<organism evidence="7 8">
    <name type="scientific">Halomonas binhaiensis</name>
    <dbReference type="NCBI Taxonomy" id="2562282"/>
    <lineage>
        <taxon>Bacteria</taxon>
        <taxon>Pseudomonadati</taxon>
        <taxon>Pseudomonadota</taxon>
        <taxon>Gammaproteobacteria</taxon>
        <taxon>Oceanospirillales</taxon>
        <taxon>Halomonadaceae</taxon>
        <taxon>Halomonas</taxon>
    </lineage>
</organism>
<accession>A0A856QQV0</accession>
<evidence type="ECO:0000256" key="3">
    <source>
        <dbReference type="ARBA" id="ARBA00022982"/>
    </source>
</evidence>
<dbReference type="EMBL" id="CP038437">
    <property type="protein sequence ID" value="QEM82293.2"/>
    <property type="molecule type" value="Genomic_DNA"/>
</dbReference>
<protein>
    <recommendedName>
        <fullName evidence="5">Azurin</fullName>
    </recommendedName>
</protein>
<dbReference type="PANTHER" id="PTHR38439:SF2">
    <property type="entry name" value="OUTER MEMBRANE PROTEIN H.8"/>
    <property type="match status" value="1"/>
</dbReference>